<keyword evidence="1" id="KW-0472">Membrane</keyword>
<dbReference type="Pfam" id="PF04307">
    <property type="entry name" value="YdjM"/>
    <property type="match status" value="1"/>
</dbReference>
<comment type="caution">
    <text evidence="2">The sequence shown here is derived from an EMBL/GenBank/DDBJ whole genome shotgun (WGS) entry which is preliminary data.</text>
</comment>
<proteinExistence type="predicted"/>
<feature type="transmembrane region" description="Helical" evidence="1">
    <location>
        <begin position="209"/>
        <end position="233"/>
    </location>
</feature>
<gene>
    <name evidence="2" type="ORF">UW30_C0001G0090</name>
</gene>
<accession>A0A0G1H6F3</accession>
<feature type="transmembrane region" description="Helical" evidence="1">
    <location>
        <begin position="61"/>
        <end position="83"/>
    </location>
</feature>
<dbReference type="STRING" id="1618647.UW30_C0001G0090"/>
<sequence length="240" mass="27195">MTILIKASIIKTEFEFEIKMKGEKMFILHALGNGFCAFLDFGAGTFIVFLTSVFLGHDVSIFSYFAGGVLGLVPDLDVLFMFVRKGKMYDDHHQWLTHRPIVMLPFSLIPGMIAGDLFWFITAGACIFWHFLHDTEGVFGGAGIAWFWPFSKKYISPFKAAIDPEESESWQYRLTQTEIMEVIWLRPSKTSLGELSAGSLLFSIVTGNIFGPIFGSTIFILIWITIVSTWLVYTHLKARH</sequence>
<evidence type="ECO:0000256" key="1">
    <source>
        <dbReference type="SAM" id="Phobius"/>
    </source>
</evidence>
<feature type="transmembrane region" description="Helical" evidence="1">
    <location>
        <begin position="26"/>
        <end position="55"/>
    </location>
</feature>
<keyword evidence="1" id="KW-0812">Transmembrane</keyword>
<evidence type="ECO:0000313" key="2">
    <source>
        <dbReference type="EMBL" id="KKT42365.1"/>
    </source>
</evidence>
<reference evidence="2 3" key="1">
    <citation type="journal article" date="2015" name="Nature">
        <title>rRNA introns, odd ribosomes, and small enigmatic genomes across a large radiation of phyla.</title>
        <authorList>
            <person name="Brown C.T."/>
            <person name="Hug L.A."/>
            <person name="Thomas B.C."/>
            <person name="Sharon I."/>
            <person name="Castelle C.J."/>
            <person name="Singh A."/>
            <person name="Wilkins M.J."/>
            <person name="Williams K.H."/>
            <person name="Banfield J.F."/>
        </authorList>
    </citation>
    <scope>NUCLEOTIDE SEQUENCE [LARGE SCALE GENOMIC DNA]</scope>
</reference>
<dbReference type="EMBL" id="LCHU01000001">
    <property type="protein sequence ID" value="KKT42365.1"/>
    <property type="molecule type" value="Genomic_DNA"/>
</dbReference>
<evidence type="ECO:0000313" key="3">
    <source>
        <dbReference type="Proteomes" id="UP000034736"/>
    </source>
</evidence>
<dbReference type="InterPro" id="IPR007404">
    <property type="entry name" value="YdjM-like"/>
</dbReference>
<keyword evidence="1" id="KW-1133">Transmembrane helix</keyword>
<dbReference type="Proteomes" id="UP000034736">
    <property type="component" value="Unassembled WGS sequence"/>
</dbReference>
<name>A0A0G1H6F3_9BACT</name>
<protein>
    <recommendedName>
        <fullName evidence="4">Membrane-bound metal-dependent hydrolase</fullName>
    </recommendedName>
</protein>
<organism evidence="2 3">
    <name type="scientific">Candidatus Giovannonibacteria bacterium GW2011_GWA2_44_13b</name>
    <dbReference type="NCBI Taxonomy" id="1618647"/>
    <lineage>
        <taxon>Bacteria</taxon>
        <taxon>Candidatus Giovannoniibacteriota</taxon>
    </lineage>
</organism>
<feature type="transmembrane region" description="Helical" evidence="1">
    <location>
        <begin position="104"/>
        <end position="132"/>
    </location>
</feature>
<dbReference type="AlphaFoldDB" id="A0A0G1H6F3"/>
<evidence type="ECO:0008006" key="4">
    <source>
        <dbReference type="Google" id="ProtNLM"/>
    </source>
</evidence>